<keyword evidence="3" id="KW-1185">Reference proteome</keyword>
<sequence length="234" mass="25901">MMRFSSKALQPLICLLIGLLIGLGVAIDWDISIDLGTTKDGWGVTSSIGTLIGGLSTFGLFVLGLLASRSWLSQTKIKLLIDSSKALAVEVSSLSMFMSINTTGEPSTLKVAAGDFSEGECLLKDTSTYSHSEFLAVIRERSASIELTLNELDSLSKSFKDPRISEAIKNCRVEARELYLKRKLAEMLLNEAGEEPNYSDMASILIWYGFYARKIHHIILEDKPLLNRMQKLFN</sequence>
<evidence type="ECO:0000256" key="1">
    <source>
        <dbReference type="SAM" id="Phobius"/>
    </source>
</evidence>
<dbReference type="Proteomes" id="UP000295729">
    <property type="component" value="Unassembled WGS sequence"/>
</dbReference>
<organism evidence="2 3">
    <name type="scientific">Marinomonas communis</name>
    <dbReference type="NCBI Taxonomy" id="28254"/>
    <lineage>
        <taxon>Bacteria</taxon>
        <taxon>Pseudomonadati</taxon>
        <taxon>Pseudomonadota</taxon>
        <taxon>Gammaproteobacteria</taxon>
        <taxon>Oceanospirillales</taxon>
        <taxon>Oceanospirillaceae</taxon>
        <taxon>Marinomonas</taxon>
    </lineage>
</organism>
<evidence type="ECO:0000313" key="2">
    <source>
        <dbReference type="EMBL" id="TDR05949.1"/>
    </source>
</evidence>
<feature type="transmembrane region" description="Helical" evidence="1">
    <location>
        <begin position="42"/>
        <end position="67"/>
    </location>
</feature>
<accession>A0A4R6X1S9</accession>
<protein>
    <submittedName>
        <fullName evidence="2">Uncharacterized protein</fullName>
    </submittedName>
</protein>
<dbReference type="AlphaFoldDB" id="A0A4R6X1S9"/>
<dbReference type="EMBL" id="SNZA01000007">
    <property type="protein sequence ID" value="TDR05949.1"/>
    <property type="molecule type" value="Genomic_DNA"/>
</dbReference>
<keyword evidence="1" id="KW-1133">Transmembrane helix</keyword>
<keyword evidence="1" id="KW-0812">Transmembrane</keyword>
<name>A0A4R6X1S9_9GAMM</name>
<evidence type="ECO:0000313" key="3">
    <source>
        <dbReference type="Proteomes" id="UP000295729"/>
    </source>
</evidence>
<keyword evidence="1" id="KW-0472">Membrane</keyword>
<comment type="caution">
    <text evidence="2">The sequence shown here is derived from an EMBL/GenBank/DDBJ whole genome shotgun (WGS) entry which is preliminary data.</text>
</comment>
<proteinExistence type="predicted"/>
<dbReference type="RefSeq" id="WP_133565104.1">
    <property type="nucleotide sequence ID" value="NZ_SNZA01000007.1"/>
</dbReference>
<gene>
    <name evidence="2" type="ORF">C8D85_3486</name>
</gene>
<reference evidence="2 3" key="1">
    <citation type="submission" date="2019-03" db="EMBL/GenBank/DDBJ databases">
        <title>Genomic Encyclopedia of Type Strains, Phase IV (KMG-IV): sequencing the most valuable type-strain genomes for metagenomic binning, comparative biology and taxonomic classification.</title>
        <authorList>
            <person name="Goeker M."/>
        </authorList>
    </citation>
    <scope>NUCLEOTIDE SEQUENCE [LARGE SCALE GENOMIC DNA]</scope>
    <source>
        <strain evidence="2 3">DSM 5604</strain>
    </source>
</reference>